<keyword evidence="2" id="KW-1185">Reference proteome</keyword>
<dbReference type="STRING" id="388408.LAX5112_01209"/>
<dbReference type="EMBL" id="CXWD01000004">
    <property type="protein sequence ID" value="CTQ67091.1"/>
    <property type="molecule type" value="Genomic_DNA"/>
</dbReference>
<evidence type="ECO:0000313" key="1">
    <source>
        <dbReference type="EMBL" id="CTQ67091.1"/>
    </source>
</evidence>
<organism evidence="1 2">
    <name type="scientific">Roseibium alexandrii</name>
    <dbReference type="NCBI Taxonomy" id="388408"/>
    <lineage>
        <taxon>Bacteria</taxon>
        <taxon>Pseudomonadati</taxon>
        <taxon>Pseudomonadota</taxon>
        <taxon>Alphaproteobacteria</taxon>
        <taxon>Hyphomicrobiales</taxon>
        <taxon>Stappiaceae</taxon>
        <taxon>Roseibium</taxon>
    </lineage>
</organism>
<gene>
    <name evidence="1" type="ORF">LAX5112_01209</name>
</gene>
<dbReference type="Proteomes" id="UP000053235">
    <property type="component" value="Unassembled WGS sequence"/>
</dbReference>
<protein>
    <submittedName>
        <fullName evidence="1">Uncharacterized protein</fullName>
    </submittedName>
</protein>
<sequence length="108" mass="11465">MTLNAGVLIPSELAAGVQTDITGGGMASDDAGTFTINFCNDSDTDANLEAVYLTAGEAPGNQHKIHPAFIVAKRGWDLIQPVRIEAGWKLFIQSNIPISVQLIGDRRG</sequence>
<dbReference type="AlphaFoldDB" id="A0A0M6ZXU4"/>
<reference evidence="2" key="1">
    <citation type="submission" date="2015-07" db="EMBL/GenBank/DDBJ databases">
        <authorList>
            <person name="Rodrigo-Torres Lidia"/>
            <person name="Arahal R.David."/>
        </authorList>
    </citation>
    <scope>NUCLEOTIDE SEQUENCE [LARGE SCALE GENOMIC DNA]</scope>
    <source>
        <strain evidence="2">CECT 5112</strain>
    </source>
</reference>
<evidence type="ECO:0000313" key="2">
    <source>
        <dbReference type="Proteomes" id="UP000053235"/>
    </source>
</evidence>
<name>A0A0M6ZXU4_9HYPH</name>
<proteinExistence type="predicted"/>
<accession>A0A0M6ZXU4</accession>
<dbReference type="RefSeq" id="WP_055671048.1">
    <property type="nucleotide sequence ID" value="NZ_CXWD01000004.1"/>
</dbReference>